<dbReference type="InterPro" id="IPR001584">
    <property type="entry name" value="Integrase_cat-core"/>
</dbReference>
<protein>
    <submittedName>
        <fullName evidence="2">Transposase (Class I)</fullName>
    </submittedName>
</protein>
<dbReference type="KEGG" id="gox:GOX1322"/>
<evidence type="ECO:0000313" key="2">
    <source>
        <dbReference type="EMBL" id="AAW61074.1"/>
    </source>
</evidence>
<dbReference type="PROSITE" id="PS50994">
    <property type="entry name" value="INTEGRASE"/>
    <property type="match status" value="1"/>
</dbReference>
<organism evidence="2 3">
    <name type="scientific">Gluconobacter oxydans (strain 621H)</name>
    <name type="common">Gluconobacter suboxydans</name>
    <dbReference type="NCBI Taxonomy" id="290633"/>
    <lineage>
        <taxon>Bacteria</taxon>
        <taxon>Pseudomonadati</taxon>
        <taxon>Pseudomonadota</taxon>
        <taxon>Alphaproteobacteria</taxon>
        <taxon>Acetobacterales</taxon>
        <taxon>Acetobacteraceae</taxon>
        <taxon>Gluconobacter</taxon>
    </lineage>
</organism>
<sequence length="125" mass="14901">MCYGIQFADQPRNRNTAWSRPMRFDMICEAHGIEHRLTKPNHPWTNGQVERMNRTIKEATVKRFHYDSHEQLRTHLNDFMAAYNFGRRLKTLNGLTPYEYVCKIWTSEPEKFIINPHHQTPGLNT</sequence>
<dbReference type="InterPro" id="IPR036397">
    <property type="entry name" value="RNaseH_sf"/>
</dbReference>
<keyword evidence="3" id="KW-1185">Reference proteome</keyword>
<dbReference type="Gene3D" id="3.30.420.10">
    <property type="entry name" value="Ribonuclease H-like superfamily/Ribonuclease H"/>
    <property type="match status" value="1"/>
</dbReference>
<dbReference type="GO" id="GO:0015074">
    <property type="term" value="P:DNA integration"/>
    <property type="evidence" value="ECO:0007669"/>
    <property type="project" value="InterPro"/>
</dbReference>
<name>Q5FRC2_GLUOX</name>
<gene>
    <name evidence="2" type="ordered locus">GOX1322</name>
</gene>
<dbReference type="Proteomes" id="UP000006375">
    <property type="component" value="Chromosome"/>
</dbReference>
<dbReference type="GO" id="GO:0003676">
    <property type="term" value="F:nucleic acid binding"/>
    <property type="evidence" value="ECO:0007669"/>
    <property type="project" value="InterPro"/>
</dbReference>
<dbReference type="HOGENOM" id="CLU_027402_26_2_5"/>
<dbReference type="SUPFAM" id="SSF53098">
    <property type="entry name" value="Ribonuclease H-like"/>
    <property type="match status" value="1"/>
</dbReference>
<dbReference type="EMBL" id="CP000009">
    <property type="protein sequence ID" value="AAW61074.1"/>
    <property type="molecule type" value="Genomic_DNA"/>
</dbReference>
<proteinExistence type="predicted"/>
<dbReference type="PANTHER" id="PTHR35004">
    <property type="entry name" value="TRANSPOSASE RV3428C-RELATED"/>
    <property type="match status" value="1"/>
</dbReference>
<evidence type="ECO:0000313" key="3">
    <source>
        <dbReference type="Proteomes" id="UP000006375"/>
    </source>
</evidence>
<dbReference type="PANTHER" id="PTHR35004:SF7">
    <property type="entry name" value="INTEGRASE PROTEIN"/>
    <property type="match status" value="1"/>
</dbReference>
<reference evidence="2 3" key="1">
    <citation type="journal article" date="2005" name="Nat. Biotechnol.">
        <title>Complete genome sequence of the acetic acid bacterium Gluconobacter oxydans.</title>
        <authorList>
            <person name="Prust C."/>
            <person name="Hoffmeister M."/>
            <person name="Liesegang H."/>
            <person name="Wiezer A."/>
            <person name="Fricke W.F."/>
            <person name="Ehrenreich A."/>
            <person name="Gottschalk G."/>
            <person name="Deppenmeier U."/>
        </authorList>
    </citation>
    <scope>NUCLEOTIDE SEQUENCE [LARGE SCALE GENOMIC DNA]</scope>
    <source>
        <strain evidence="2 3">621H</strain>
    </source>
</reference>
<dbReference type="Pfam" id="PF13683">
    <property type="entry name" value="rve_3"/>
    <property type="match status" value="1"/>
</dbReference>
<dbReference type="STRING" id="290633.GOX1322"/>
<dbReference type="InterPro" id="IPR012337">
    <property type="entry name" value="RNaseH-like_sf"/>
</dbReference>
<evidence type="ECO:0000259" key="1">
    <source>
        <dbReference type="PROSITE" id="PS50994"/>
    </source>
</evidence>
<dbReference type="eggNOG" id="COG2801">
    <property type="taxonomic scope" value="Bacteria"/>
</dbReference>
<feature type="domain" description="Integrase catalytic" evidence="1">
    <location>
        <begin position="1"/>
        <end position="105"/>
    </location>
</feature>
<dbReference type="AlphaFoldDB" id="Q5FRC2"/>
<accession>Q5FRC2</accession>